<dbReference type="PANTHER" id="PTHR47354">
    <property type="entry name" value="NADH OXIDOREDUCTASE HCR"/>
    <property type="match status" value="1"/>
</dbReference>
<name>A0A2S2C5K1_9NOCA</name>
<evidence type="ECO:0000259" key="5">
    <source>
        <dbReference type="PROSITE" id="PS51085"/>
    </source>
</evidence>
<dbReference type="SUPFAM" id="SSF63380">
    <property type="entry name" value="Riboflavin synthase domain-like"/>
    <property type="match status" value="1"/>
</dbReference>
<keyword evidence="2" id="KW-0479">Metal-binding</keyword>
<keyword evidence="7" id="KW-0614">Plasmid</keyword>
<evidence type="ECO:0000259" key="6">
    <source>
        <dbReference type="PROSITE" id="PS51384"/>
    </source>
</evidence>
<organism evidence="7 8">
    <name type="scientific">Rhodococcus oxybenzonivorans</name>
    <dbReference type="NCBI Taxonomy" id="1990687"/>
    <lineage>
        <taxon>Bacteria</taxon>
        <taxon>Bacillati</taxon>
        <taxon>Actinomycetota</taxon>
        <taxon>Actinomycetes</taxon>
        <taxon>Mycobacteriales</taxon>
        <taxon>Nocardiaceae</taxon>
        <taxon>Rhodococcus</taxon>
    </lineage>
</organism>
<dbReference type="Pfam" id="PF00175">
    <property type="entry name" value="NAD_binding_1"/>
    <property type="match status" value="1"/>
</dbReference>
<reference evidence="7 8" key="1">
    <citation type="submission" date="2017-05" db="EMBL/GenBank/DDBJ databases">
        <title>Isolation of Rhodococcus sp. S2-17 biodegrading of BP-3.</title>
        <authorList>
            <person name="Lee Y."/>
            <person name="Kim K.H."/>
            <person name="Chun B.H."/>
            <person name="Jung H.S."/>
            <person name="Jeon C.O."/>
        </authorList>
    </citation>
    <scope>NUCLEOTIDE SEQUENCE [LARGE SCALE GENOMIC DNA]</scope>
    <source>
        <strain evidence="7 8">S2-17</strain>
        <plasmid evidence="8">prb98</plasmid>
    </source>
</reference>
<dbReference type="PROSITE" id="PS51085">
    <property type="entry name" value="2FE2S_FER_2"/>
    <property type="match status" value="1"/>
</dbReference>
<evidence type="ECO:0000313" key="7">
    <source>
        <dbReference type="EMBL" id="AWK76181.1"/>
    </source>
</evidence>
<proteinExistence type="predicted"/>
<dbReference type="AlphaFoldDB" id="A0A2S2C5K1"/>
<dbReference type="Gene3D" id="3.40.50.80">
    <property type="entry name" value="Nucleotide-binding domain of ferredoxin-NADP reductase (FNR) module"/>
    <property type="match status" value="1"/>
</dbReference>
<dbReference type="OrthoDB" id="4307358at2"/>
<geneLocation type="plasmid" evidence="8">
    <name>prb98</name>
</geneLocation>
<dbReference type="SUPFAM" id="SSF54292">
    <property type="entry name" value="2Fe-2S ferredoxin-like"/>
    <property type="match status" value="1"/>
</dbReference>
<evidence type="ECO:0008006" key="9">
    <source>
        <dbReference type="Google" id="ProtNLM"/>
    </source>
</evidence>
<dbReference type="EMBL" id="CP021355">
    <property type="protein sequence ID" value="AWK76181.1"/>
    <property type="molecule type" value="Genomic_DNA"/>
</dbReference>
<keyword evidence="3" id="KW-0411">Iron-sulfur</keyword>
<accession>A0A2S2C5K1</accession>
<dbReference type="InterPro" id="IPR012675">
    <property type="entry name" value="Beta-grasp_dom_sf"/>
</dbReference>
<feature type="domain" description="FAD-binding FR-type" evidence="6">
    <location>
        <begin position="158"/>
        <end position="254"/>
    </location>
</feature>
<dbReference type="KEGG" id="roz:CBI38_32255"/>
<dbReference type="InterPro" id="IPR050415">
    <property type="entry name" value="MRET"/>
</dbReference>
<gene>
    <name evidence="7" type="ORF">CBI38_32255</name>
</gene>
<feature type="region of interest" description="Disordered" evidence="4">
    <location>
        <begin position="1"/>
        <end position="51"/>
    </location>
</feature>
<dbReference type="Pfam" id="PF00111">
    <property type="entry name" value="Fer2"/>
    <property type="match status" value="1"/>
</dbReference>
<dbReference type="InterPro" id="IPR017938">
    <property type="entry name" value="Riboflavin_synthase-like_b-brl"/>
</dbReference>
<dbReference type="Gene3D" id="3.10.20.30">
    <property type="match status" value="1"/>
</dbReference>
<evidence type="ECO:0000313" key="8">
    <source>
        <dbReference type="Proteomes" id="UP000245711"/>
    </source>
</evidence>
<dbReference type="InterPro" id="IPR001433">
    <property type="entry name" value="OxRdtase_FAD/NAD-bd"/>
</dbReference>
<keyword evidence="8" id="KW-1185">Reference proteome</keyword>
<keyword evidence="2" id="KW-0408">Iron</keyword>
<dbReference type="InterPro" id="IPR039261">
    <property type="entry name" value="FNR_nucleotide-bd"/>
</dbReference>
<feature type="compositionally biased region" description="Basic and acidic residues" evidence="4">
    <location>
        <begin position="12"/>
        <end position="32"/>
    </location>
</feature>
<sequence>MATAHARGRQQSRSDVREGATADGGRRPDRGRRICTASAPAGVRPQDAVRGPRTVTSAYRVRVTPDGEEFEIREGERILAAARRSGVWLPFECGWGACGTCKLTLIEGQIDTLFDTAPAIHPRDARRGRILACQSAAGSDLVVKATRTDESPRTHLGTGDYTAHLAQVDELAPDIRRFRFRLDRPADYREGQFAVLELGPDLRRCYSMAATSGERHVEFIAKRYAGGRGSERLFSLPLGSVVPIELPYGDMWLRQDERPIYLIAGGTGVSAILALAHQLAATNDPRPVRAFYGATSVTELVGRSQLAHLLAGLPDGHLHATTSTPSADVSTSSGYVTDALATHADSLAGARIYLAGPPPMVDAVLKLLSAGGQSIDTIHYDRFG</sequence>
<dbReference type="GO" id="GO:0016491">
    <property type="term" value="F:oxidoreductase activity"/>
    <property type="evidence" value="ECO:0007669"/>
    <property type="project" value="InterPro"/>
</dbReference>
<dbReference type="InterPro" id="IPR036010">
    <property type="entry name" value="2Fe-2S_ferredoxin-like_sf"/>
</dbReference>
<dbReference type="Gene3D" id="2.40.30.10">
    <property type="entry name" value="Translation factors"/>
    <property type="match status" value="1"/>
</dbReference>
<dbReference type="InterPro" id="IPR008333">
    <property type="entry name" value="Cbr1-like_FAD-bd_dom"/>
</dbReference>
<dbReference type="PROSITE" id="PS00197">
    <property type="entry name" value="2FE2S_FER_1"/>
    <property type="match status" value="1"/>
</dbReference>
<evidence type="ECO:0000256" key="4">
    <source>
        <dbReference type="SAM" id="MobiDB-lite"/>
    </source>
</evidence>
<dbReference type="GO" id="GO:0051537">
    <property type="term" value="F:2 iron, 2 sulfur cluster binding"/>
    <property type="evidence" value="ECO:0007669"/>
    <property type="project" value="UniProtKB-KW"/>
</dbReference>
<dbReference type="CDD" id="cd00207">
    <property type="entry name" value="fer2"/>
    <property type="match status" value="1"/>
</dbReference>
<evidence type="ECO:0000256" key="1">
    <source>
        <dbReference type="ARBA" id="ARBA00001974"/>
    </source>
</evidence>
<dbReference type="Proteomes" id="UP000245711">
    <property type="component" value="Plasmid pRB98"/>
</dbReference>
<dbReference type="Pfam" id="PF00970">
    <property type="entry name" value="FAD_binding_6"/>
    <property type="match status" value="1"/>
</dbReference>
<feature type="domain" description="2Fe-2S ferredoxin-type" evidence="5">
    <location>
        <begin position="59"/>
        <end position="149"/>
    </location>
</feature>
<dbReference type="SUPFAM" id="SSF52343">
    <property type="entry name" value="Ferredoxin reductase-like, C-terminal NADP-linked domain"/>
    <property type="match status" value="1"/>
</dbReference>
<dbReference type="PRINTS" id="PR00410">
    <property type="entry name" value="PHEHYDRXLASE"/>
</dbReference>
<evidence type="ECO:0000256" key="2">
    <source>
        <dbReference type="ARBA" id="ARBA00022714"/>
    </source>
</evidence>
<feature type="compositionally biased region" description="Basic residues" evidence="4">
    <location>
        <begin position="1"/>
        <end position="10"/>
    </location>
</feature>
<dbReference type="PROSITE" id="PS51384">
    <property type="entry name" value="FAD_FR"/>
    <property type="match status" value="1"/>
</dbReference>
<dbReference type="InterPro" id="IPR017927">
    <property type="entry name" value="FAD-bd_FR_type"/>
</dbReference>
<evidence type="ECO:0000256" key="3">
    <source>
        <dbReference type="ARBA" id="ARBA00023014"/>
    </source>
</evidence>
<dbReference type="PANTHER" id="PTHR47354:SF5">
    <property type="entry name" value="PROTEIN RFBI"/>
    <property type="match status" value="1"/>
</dbReference>
<keyword evidence="2" id="KW-0001">2Fe-2S</keyword>
<comment type="cofactor">
    <cofactor evidence="1">
        <name>FAD</name>
        <dbReference type="ChEBI" id="CHEBI:57692"/>
    </cofactor>
</comment>
<dbReference type="InterPro" id="IPR006058">
    <property type="entry name" value="2Fe2S_fd_BS"/>
</dbReference>
<protein>
    <recommendedName>
        <fullName evidence="9">2Fe-2S iron-sulfur cluster binding domain-containing protein</fullName>
    </recommendedName>
</protein>
<dbReference type="InterPro" id="IPR001041">
    <property type="entry name" value="2Fe-2S_ferredoxin-type"/>
</dbReference>